<protein>
    <recommendedName>
        <fullName evidence="4">Sulfatase</fullName>
    </recommendedName>
</protein>
<accession>A0ABD5NI97</accession>
<evidence type="ECO:0000256" key="1">
    <source>
        <dbReference type="SAM" id="MobiDB-lite"/>
    </source>
</evidence>
<organism evidence="2 3">
    <name type="scientific">Halobacterium litoreum</name>
    <dbReference type="NCBI Taxonomy" id="2039234"/>
    <lineage>
        <taxon>Archaea</taxon>
        <taxon>Methanobacteriati</taxon>
        <taxon>Methanobacteriota</taxon>
        <taxon>Stenosarchaea group</taxon>
        <taxon>Halobacteria</taxon>
        <taxon>Halobacteriales</taxon>
        <taxon>Halobacteriaceae</taxon>
        <taxon>Halobacterium</taxon>
    </lineage>
</organism>
<dbReference type="GeneID" id="69117991"/>
<dbReference type="AlphaFoldDB" id="A0ABD5NI97"/>
<name>A0ABD5NI97_9EURY</name>
<keyword evidence="3" id="KW-1185">Reference proteome</keyword>
<dbReference type="EMBL" id="JBHRWN010000002">
    <property type="protein sequence ID" value="MFC3478995.1"/>
    <property type="molecule type" value="Genomic_DNA"/>
</dbReference>
<dbReference type="Gene3D" id="3.40.720.10">
    <property type="entry name" value="Alkaline Phosphatase, subunit A"/>
    <property type="match status" value="1"/>
</dbReference>
<gene>
    <name evidence="2" type="ORF">ACFOKC_14785</name>
</gene>
<evidence type="ECO:0000313" key="2">
    <source>
        <dbReference type="EMBL" id="MFC3478995.1"/>
    </source>
</evidence>
<dbReference type="SUPFAM" id="SSF53649">
    <property type="entry name" value="Alkaline phosphatase-like"/>
    <property type="match status" value="1"/>
</dbReference>
<reference evidence="2 3" key="1">
    <citation type="journal article" date="2019" name="Int. J. Syst. Evol. Microbiol.">
        <title>The Global Catalogue of Microorganisms (GCM) 10K type strain sequencing project: providing services to taxonomists for standard genome sequencing and annotation.</title>
        <authorList>
            <consortium name="The Broad Institute Genomics Platform"/>
            <consortium name="The Broad Institute Genome Sequencing Center for Infectious Disease"/>
            <person name="Wu L."/>
            <person name="Ma J."/>
        </authorList>
    </citation>
    <scope>NUCLEOTIDE SEQUENCE [LARGE SCALE GENOMIC DNA]</scope>
    <source>
        <strain evidence="2 3">CGMCC 1.12562</strain>
    </source>
</reference>
<feature type="region of interest" description="Disordered" evidence="1">
    <location>
        <begin position="299"/>
        <end position="321"/>
    </location>
</feature>
<evidence type="ECO:0008006" key="4">
    <source>
        <dbReference type="Google" id="ProtNLM"/>
    </source>
</evidence>
<evidence type="ECO:0000313" key="3">
    <source>
        <dbReference type="Proteomes" id="UP001595660"/>
    </source>
</evidence>
<dbReference type="RefSeq" id="WP_232569378.1">
    <property type="nucleotide sequence ID" value="NZ_CP089466.1"/>
</dbReference>
<proteinExistence type="predicted"/>
<comment type="caution">
    <text evidence="2">The sequence shown here is derived from an EMBL/GenBank/DDBJ whole genome shotgun (WGS) entry which is preliminary data.</text>
</comment>
<sequence length="321" mass="36719">MSQLRRTIEEFRANWRDPSFWREGPEFLWRNVLTRPLRRARWAYKRRGDVEQFTVAEADWDNCIVLDACRFDTFESVADPDWDLEPRLASGSDTGDFLAANYPPEVEEDDLVYVNANPRVAKEPTGEFTDIVHVWKDRWNDEYDTVLPEDAKAAALDAAEEYPHKRLLVHMVQPHIPYIGPTADDLPSGASIQSMRPDAEMDESKPYAAVKEGLVEPETIRRAYRESLELAMEHVEELVEALDGKTVVTADHGDLLGERDGRVVGEFSEWGHPENTPVDPLVKVPWAVVPYDERKDIRAGSLRDTNQTDPNREQLEALGYT</sequence>
<dbReference type="Proteomes" id="UP001595660">
    <property type="component" value="Unassembled WGS sequence"/>
</dbReference>
<dbReference type="InterPro" id="IPR017850">
    <property type="entry name" value="Alkaline_phosphatase_core_sf"/>
</dbReference>